<dbReference type="AlphaFoldDB" id="A0A2D3V0F7"/>
<proteinExistence type="predicted"/>
<dbReference type="OrthoDB" id="2151982at2759"/>
<dbReference type="RefSeq" id="XP_023623899.1">
    <property type="nucleotide sequence ID" value="XM_023768131.1"/>
</dbReference>
<sequence>MQTVLTHLSDEPKLFPGCCSNLSKPLVETLSSSIPKNSLVFSVGAGSGLLERLMLEHGVNIRAVEVMSCANLFFPEERMVRVPTPTSLHPDAVEADVLLFCYPRSRDLVEKYLKAPGAMQQAIFISHRDEWHGERGYHNLLRTYFASVREITLSKGSLPVLAAYEALCVASSPVGR</sequence>
<evidence type="ECO:0008006" key="3">
    <source>
        <dbReference type="Google" id="ProtNLM"/>
    </source>
</evidence>
<evidence type="ECO:0000313" key="1">
    <source>
        <dbReference type="EMBL" id="CZT17006.1"/>
    </source>
</evidence>
<organism evidence="1 2">
    <name type="scientific">Ramularia collo-cygni</name>
    <dbReference type="NCBI Taxonomy" id="112498"/>
    <lineage>
        <taxon>Eukaryota</taxon>
        <taxon>Fungi</taxon>
        <taxon>Dikarya</taxon>
        <taxon>Ascomycota</taxon>
        <taxon>Pezizomycotina</taxon>
        <taxon>Dothideomycetes</taxon>
        <taxon>Dothideomycetidae</taxon>
        <taxon>Mycosphaerellales</taxon>
        <taxon>Mycosphaerellaceae</taxon>
        <taxon>Ramularia</taxon>
    </lineage>
</organism>
<name>A0A2D3V0F7_9PEZI</name>
<reference evidence="1 2" key="1">
    <citation type="submission" date="2016-03" db="EMBL/GenBank/DDBJ databases">
        <authorList>
            <person name="Ploux O."/>
        </authorList>
    </citation>
    <scope>NUCLEOTIDE SEQUENCE [LARGE SCALE GENOMIC DNA]</scope>
    <source>
        <strain evidence="1 2">URUG2</strain>
    </source>
</reference>
<protein>
    <recommendedName>
        <fullName evidence="3">Methyltransferase type 11 domain-containing protein</fullName>
    </recommendedName>
</protein>
<accession>A0A2D3V0F7</accession>
<dbReference type="EMBL" id="FJUY01000003">
    <property type="protein sequence ID" value="CZT17006.1"/>
    <property type="molecule type" value="Genomic_DNA"/>
</dbReference>
<dbReference type="GeneID" id="35598049"/>
<evidence type="ECO:0000313" key="2">
    <source>
        <dbReference type="Proteomes" id="UP000225277"/>
    </source>
</evidence>
<gene>
    <name evidence="1" type="ORF">RCC_02838</name>
</gene>
<keyword evidence="2" id="KW-1185">Reference proteome</keyword>
<dbReference type="Proteomes" id="UP000225277">
    <property type="component" value="Unassembled WGS sequence"/>
</dbReference>